<keyword evidence="2" id="KW-1185">Reference proteome</keyword>
<sequence length="38" mass="4184">MVSQIEPVLEGKYIDSVGVGWISSSFLLQLTIDKKSSK</sequence>
<reference evidence="1" key="1">
    <citation type="journal article" date="2020" name="Int. J. Syst. Evol. Microbiol.">
        <title>Aquipluma nitroreducens gen. nov. sp. nov., a novel facultatively anaerobic bacterium isolated from a freshwater lake.</title>
        <authorList>
            <person name="Watanabe M."/>
            <person name="Kojima H."/>
            <person name="Fukui M."/>
        </authorList>
    </citation>
    <scope>NUCLEOTIDE SEQUENCE</scope>
    <source>
        <strain evidence="1">MeG22</strain>
    </source>
</reference>
<dbReference type="EMBL" id="AP018694">
    <property type="protein sequence ID" value="BBE20525.1"/>
    <property type="molecule type" value="Genomic_DNA"/>
</dbReference>
<name>A0A5K7SGA8_9BACT</name>
<evidence type="ECO:0000313" key="1">
    <source>
        <dbReference type="EMBL" id="BBE20525.1"/>
    </source>
</evidence>
<evidence type="ECO:0000313" key="2">
    <source>
        <dbReference type="Proteomes" id="UP001193389"/>
    </source>
</evidence>
<organism evidence="1 2">
    <name type="scientific">Aquipluma nitroreducens</name>
    <dbReference type="NCBI Taxonomy" id="2010828"/>
    <lineage>
        <taxon>Bacteria</taxon>
        <taxon>Pseudomonadati</taxon>
        <taxon>Bacteroidota</taxon>
        <taxon>Bacteroidia</taxon>
        <taxon>Marinilabiliales</taxon>
        <taxon>Prolixibacteraceae</taxon>
        <taxon>Aquipluma</taxon>
    </lineage>
</organism>
<protein>
    <submittedName>
        <fullName evidence="1">Uncharacterized protein</fullName>
    </submittedName>
</protein>
<dbReference type="KEGG" id="anf:AQPE_4719"/>
<gene>
    <name evidence="1" type="ORF">AQPE_4719</name>
</gene>
<accession>A0A5K7SGA8</accession>
<proteinExistence type="predicted"/>
<dbReference type="Proteomes" id="UP001193389">
    <property type="component" value="Chromosome"/>
</dbReference>
<dbReference type="AlphaFoldDB" id="A0A5K7SGA8"/>